<feature type="transmembrane region" description="Helical" evidence="8">
    <location>
        <begin position="33"/>
        <end position="55"/>
    </location>
</feature>
<keyword evidence="6" id="KW-0813">Transport</keyword>
<keyword evidence="10" id="KW-1185">Reference proteome</keyword>
<evidence type="ECO:0000256" key="4">
    <source>
        <dbReference type="ARBA" id="ARBA00022989"/>
    </source>
</evidence>
<dbReference type="Proteomes" id="UP000503462">
    <property type="component" value="Chromosome 4"/>
</dbReference>
<keyword evidence="3 6" id="KW-0812">Transmembrane</keyword>
<evidence type="ECO:0000256" key="8">
    <source>
        <dbReference type="SAM" id="Phobius"/>
    </source>
</evidence>
<proteinExistence type="inferred from homology"/>
<dbReference type="PANTHER" id="PTHR19139:SF199">
    <property type="entry name" value="MIP17260P"/>
    <property type="match status" value="1"/>
</dbReference>
<feature type="transmembrane region" description="Helical" evidence="8">
    <location>
        <begin position="196"/>
        <end position="217"/>
    </location>
</feature>
<evidence type="ECO:0000313" key="10">
    <source>
        <dbReference type="Proteomes" id="UP000503462"/>
    </source>
</evidence>
<gene>
    <name evidence="9" type="ORF">AMS68_005717</name>
</gene>
<dbReference type="InterPro" id="IPR023271">
    <property type="entry name" value="Aquaporin-like"/>
</dbReference>
<dbReference type="SUPFAM" id="SSF81338">
    <property type="entry name" value="Aquaporin-like"/>
    <property type="match status" value="1"/>
</dbReference>
<accession>A0A6H0Y0M3</accession>
<comment type="subcellular location">
    <subcellularLocation>
        <location evidence="1">Membrane</location>
        <topology evidence="1">Multi-pass membrane protein</topology>
    </subcellularLocation>
</comment>
<feature type="transmembrane region" description="Helical" evidence="8">
    <location>
        <begin position="237"/>
        <end position="260"/>
    </location>
</feature>
<dbReference type="Gene3D" id="1.20.1080.10">
    <property type="entry name" value="Glycerol uptake facilitator protein"/>
    <property type="match status" value="1"/>
</dbReference>
<dbReference type="GO" id="GO:0015250">
    <property type="term" value="F:water channel activity"/>
    <property type="evidence" value="ECO:0007669"/>
    <property type="project" value="TreeGrafter"/>
</dbReference>
<dbReference type="InterPro" id="IPR000425">
    <property type="entry name" value="MIP"/>
</dbReference>
<protein>
    <recommendedName>
        <fullName evidence="11">Aquaporin</fullName>
    </recommendedName>
</protein>
<comment type="similarity">
    <text evidence="2 6">Belongs to the MIP/aquaporin (TC 1.A.8) family.</text>
</comment>
<dbReference type="OrthoDB" id="3222at2759"/>
<evidence type="ECO:0000256" key="7">
    <source>
        <dbReference type="SAM" id="MobiDB-lite"/>
    </source>
</evidence>
<organism evidence="9 10">
    <name type="scientific">Peltaster fructicola</name>
    <dbReference type="NCBI Taxonomy" id="286661"/>
    <lineage>
        <taxon>Eukaryota</taxon>
        <taxon>Fungi</taxon>
        <taxon>Dikarya</taxon>
        <taxon>Ascomycota</taxon>
        <taxon>Pezizomycotina</taxon>
        <taxon>Dothideomycetes</taxon>
        <taxon>Dothideomycetes incertae sedis</taxon>
        <taxon>Peltaster</taxon>
    </lineage>
</organism>
<feature type="region of interest" description="Disordered" evidence="7">
    <location>
        <begin position="270"/>
        <end position="295"/>
    </location>
</feature>
<dbReference type="Pfam" id="PF00230">
    <property type="entry name" value="MIP"/>
    <property type="match status" value="1"/>
</dbReference>
<dbReference type="AlphaFoldDB" id="A0A6H0Y0M3"/>
<keyword evidence="4 8" id="KW-1133">Transmembrane helix</keyword>
<keyword evidence="5 8" id="KW-0472">Membrane</keyword>
<evidence type="ECO:0000313" key="9">
    <source>
        <dbReference type="EMBL" id="QIX00200.1"/>
    </source>
</evidence>
<evidence type="ECO:0008006" key="11">
    <source>
        <dbReference type="Google" id="ProtNLM"/>
    </source>
</evidence>
<dbReference type="EMBL" id="CP051142">
    <property type="protein sequence ID" value="QIX00200.1"/>
    <property type="molecule type" value="Genomic_DNA"/>
</dbReference>
<dbReference type="PRINTS" id="PR00783">
    <property type="entry name" value="MINTRINSICP"/>
</dbReference>
<evidence type="ECO:0000256" key="5">
    <source>
        <dbReference type="ARBA" id="ARBA00023136"/>
    </source>
</evidence>
<dbReference type="PANTHER" id="PTHR19139">
    <property type="entry name" value="AQUAPORIN TRANSPORTER"/>
    <property type="match status" value="1"/>
</dbReference>
<evidence type="ECO:0000256" key="2">
    <source>
        <dbReference type="ARBA" id="ARBA00006175"/>
    </source>
</evidence>
<dbReference type="InterPro" id="IPR034294">
    <property type="entry name" value="Aquaporin_transptr"/>
</dbReference>
<name>A0A6H0Y0M3_9PEZI</name>
<feature type="transmembrane region" description="Helical" evidence="8">
    <location>
        <begin position="75"/>
        <end position="99"/>
    </location>
</feature>
<evidence type="ECO:0000256" key="6">
    <source>
        <dbReference type="RuleBase" id="RU000477"/>
    </source>
</evidence>
<reference evidence="9 10" key="1">
    <citation type="journal article" date="2016" name="Sci. Rep.">
        <title>Peltaster fructicola genome reveals evolution from an invasive phytopathogen to an ectophytic parasite.</title>
        <authorList>
            <person name="Xu C."/>
            <person name="Chen H."/>
            <person name="Gleason M.L."/>
            <person name="Xu J.R."/>
            <person name="Liu H."/>
            <person name="Zhang R."/>
            <person name="Sun G."/>
        </authorList>
    </citation>
    <scope>NUCLEOTIDE SEQUENCE [LARGE SCALE GENOMIC DNA]</scope>
    <source>
        <strain evidence="9 10">LNHT1506</strain>
    </source>
</reference>
<evidence type="ECO:0000256" key="1">
    <source>
        <dbReference type="ARBA" id="ARBA00004141"/>
    </source>
</evidence>
<evidence type="ECO:0000256" key="3">
    <source>
        <dbReference type="ARBA" id="ARBA00022692"/>
    </source>
</evidence>
<sequence>MLHVRFMHPPSEATSEAALYHRLALLSRIPHSLYAHGVAWLTEYIGTVFFLFLALSGQQAAFSAAGSVTSSGANAAALLYASLAYAFAFAVASWIFFRVTSGLFNPAIALGMCFIQSITWLRAIVIIVAQFLGAMTAAGLVGAIFPRSIVPTMALGDHTSTARGFFIELFLTMCFVLMVFIMACEKQKGVQFIAPIGLGLALFSVELSSILFTGGSLNPARAFAVALTSHQWPAYHWIYWLAPFMGSIPAALLFRCIKLLEAETSAAQRREVQQMSPATREEEGTAAAPAVRSGTRLSAVPELDIEKGEAVV</sequence>
<feature type="transmembrane region" description="Helical" evidence="8">
    <location>
        <begin position="120"/>
        <end position="145"/>
    </location>
</feature>
<dbReference type="GO" id="GO:0005886">
    <property type="term" value="C:plasma membrane"/>
    <property type="evidence" value="ECO:0007669"/>
    <property type="project" value="TreeGrafter"/>
</dbReference>
<feature type="transmembrane region" description="Helical" evidence="8">
    <location>
        <begin position="165"/>
        <end position="184"/>
    </location>
</feature>